<dbReference type="SUPFAM" id="SSF52980">
    <property type="entry name" value="Restriction endonuclease-like"/>
    <property type="match status" value="1"/>
</dbReference>
<gene>
    <name evidence="2" type="ORF">ACFQ3U_14745</name>
</gene>
<evidence type="ECO:0000313" key="3">
    <source>
        <dbReference type="Proteomes" id="UP001597181"/>
    </source>
</evidence>
<protein>
    <recommendedName>
        <fullName evidence="4">DUF559 domain-containing protein</fullName>
    </recommendedName>
</protein>
<comment type="caution">
    <text evidence="2">The sequence shown here is derived from an EMBL/GenBank/DDBJ whole genome shotgun (WGS) entry which is preliminary data.</text>
</comment>
<dbReference type="Proteomes" id="UP001597181">
    <property type="component" value="Unassembled WGS sequence"/>
</dbReference>
<evidence type="ECO:0000256" key="1">
    <source>
        <dbReference type="SAM" id="MobiDB-lite"/>
    </source>
</evidence>
<proteinExistence type="predicted"/>
<reference evidence="3" key="1">
    <citation type="journal article" date="2019" name="Int. J. Syst. Evol. Microbiol.">
        <title>The Global Catalogue of Microorganisms (GCM) 10K type strain sequencing project: providing services to taxonomists for standard genome sequencing and annotation.</title>
        <authorList>
            <consortium name="The Broad Institute Genomics Platform"/>
            <consortium name="The Broad Institute Genome Sequencing Center for Infectious Disease"/>
            <person name="Wu L."/>
            <person name="Ma J."/>
        </authorList>
    </citation>
    <scope>NUCLEOTIDE SEQUENCE [LARGE SCALE GENOMIC DNA]</scope>
    <source>
        <strain evidence="3">CCUG 50213</strain>
    </source>
</reference>
<dbReference type="InterPro" id="IPR011335">
    <property type="entry name" value="Restrct_endonuc-II-like"/>
</dbReference>
<dbReference type="RefSeq" id="WP_343961460.1">
    <property type="nucleotide sequence ID" value="NZ_BAAAKZ010000012.1"/>
</dbReference>
<evidence type="ECO:0008006" key="4">
    <source>
        <dbReference type="Google" id="ProtNLM"/>
    </source>
</evidence>
<dbReference type="EMBL" id="JBHTLY010000009">
    <property type="protein sequence ID" value="MFD1203154.1"/>
    <property type="molecule type" value="Genomic_DNA"/>
</dbReference>
<feature type="region of interest" description="Disordered" evidence="1">
    <location>
        <begin position="1"/>
        <end position="39"/>
    </location>
</feature>
<keyword evidence="3" id="KW-1185">Reference proteome</keyword>
<dbReference type="Gene3D" id="3.40.960.10">
    <property type="entry name" value="VSR Endonuclease"/>
    <property type="match status" value="1"/>
</dbReference>
<accession>A0ABW3TSI9</accession>
<organism evidence="2 3">
    <name type="scientific">Leucobacter albus</name>
    <dbReference type="NCBI Taxonomy" id="272210"/>
    <lineage>
        <taxon>Bacteria</taxon>
        <taxon>Bacillati</taxon>
        <taxon>Actinomycetota</taxon>
        <taxon>Actinomycetes</taxon>
        <taxon>Micrococcales</taxon>
        <taxon>Microbacteriaceae</taxon>
        <taxon>Leucobacter</taxon>
    </lineage>
</organism>
<name>A0ABW3TSI9_9MICO</name>
<sequence>MLPASRGASTHAQRPFPRCPSRATGRQHTHKSCCGSSTGVARSHSAPLLQAGEFFAGRTAAVLWSLPVTLAEAAPASLEIAAISQAPVQRVHAQRARRVAPSLVRTRSLHGVPVTDPATTWAMLAPELRPSDAVAPGDAAVWRPRFPGTTRLVRPPLATLAELAAAAATPYRRGGRVLRGLLPLLSTQSASPPESHLRLRLAAWGAPQPHLDYDVRAAGGRLLGCSEIAFPQFRVALEYEGGHHFSQARQFARDIEKYQSYAEHGWQVLRITSRLLYGEPEELRRQVFATLRRRGWAP</sequence>
<evidence type="ECO:0000313" key="2">
    <source>
        <dbReference type="EMBL" id="MFD1203154.1"/>
    </source>
</evidence>